<sequence>MTQSCIAITVRREDPASLDGQILLDELSATLAVFSGDGGQSRFCLADFHSSKGRFYVARTLVGEPVGCGAFWHFDSRTAELKRIYSRPHYSGVGKVILQQLEVNAAAAGYQRLVLETRAVNRRAIRFYERNGFRAVQRYGSYVEQSDACCFEKMLLTAGGEEAGWPTGRQGGPDRSMRERGCGDADRIDRRQ</sequence>
<evidence type="ECO:0000313" key="5">
    <source>
        <dbReference type="Proteomes" id="UP000592820"/>
    </source>
</evidence>
<reference evidence="4 5" key="1">
    <citation type="submission" date="2020-08" db="EMBL/GenBank/DDBJ databases">
        <title>Genomic Encyclopedia of Type Strains, Phase IV (KMG-V): Genome sequencing to study the core and pangenomes of soil and plant-associated prokaryotes.</title>
        <authorList>
            <person name="Whitman W."/>
        </authorList>
    </citation>
    <scope>NUCLEOTIDE SEQUENCE [LARGE SCALE GENOMIC DNA]</scope>
    <source>
        <strain evidence="4 5">JPY162</strain>
    </source>
</reference>
<feature type="region of interest" description="Disordered" evidence="2">
    <location>
        <begin position="162"/>
        <end position="192"/>
    </location>
</feature>
<proteinExistence type="predicted"/>
<feature type="compositionally biased region" description="Basic and acidic residues" evidence="2">
    <location>
        <begin position="175"/>
        <end position="192"/>
    </location>
</feature>
<keyword evidence="4" id="KW-0687">Ribonucleoprotein</keyword>
<dbReference type="SUPFAM" id="SSF55729">
    <property type="entry name" value="Acyl-CoA N-acyltransferases (Nat)"/>
    <property type="match status" value="1"/>
</dbReference>
<evidence type="ECO:0000256" key="2">
    <source>
        <dbReference type="SAM" id="MobiDB-lite"/>
    </source>
</evidence>
<dbReference type="PROSITE" id="PS51186">
    <property type="entry name" value="GNAT"/>
    <property type="match status" value="1"/>
</dbReference>
<keyword evidence="4" id="KW-0689">Ribosomal protein</keyword>
<dbReference type="GO" id="GO:0005840">
    <property type="term" value="C:ribosome"/>
    <property type="evidence" value="ECO:0007669"/>
    <property type="project" value="UniProtKB-KW"/>
</dbReference>
<evidence type="ECO:0000256" key="1">
    <source>
        <dbReference type="ARBA" id="ARBA00022679"/>
    </source>
</evidence>
<dbReference type="RefSeq" id="WP_184227501.1">
    <property type="nucleotide sequence ID" value="NZ_JACHDE010000011.1"/>
</dbReference>
<name>A0A7W8P5A8_9BURK</name>
<dbReference type="PANTHER" id="PTHR13947:SF37">
    <property type="entry name" value="LD18367P"/>
    <property type="match status" value="1"/>
</dbReference>
<dbReference type="InterPro" id="IPR000182">
    <property type="entry name" value="GNAT_dom"/>
</dbReference>
<keyword evidence="1" id="KW-0808">Transferase</keyword>
<accession>A0A7W8P5A8</accession>
<dbReference type="InterPro" id="IPR016181">
    <property type="entry name" value="Acyl_CoA_acyltransferase"/>
</dbReference>
<dbReference type="GO" id="GO:0008080">
    <property type="term" value="F:N-acetyltransferase activity"/>
    <property type="evidence" value="ECO:0007669"/>
    <property type="project" value="InterPro"/>
</dbReference>
<comment type="caution">
    <text evidence="4">The sequence shown here is derived from an EMBL/GenBank/DDBJ whole genome shotgun (WGS) entry which is preliminary data.</text>
</comment>
<dbReference type="EMBL" id="JACHDE010000011">
    <property type="protein sequence ID" value="MBB5402975.1"/>
    <property type="molecule type" value="Genomic_DNA"/>
</dbReference>
<protein>
    <submittedName>
        <fullName evidence="4">Ribosomal protein S18 acetylase RimI-like enzyme</fullName>
    </submittedName>
</protein>
<feature type="domain" description="N-acetyltransferase" evidence="3">
    <location>
        <begin position="8"/>
        <end position="156"/>
    </location>
</feature>
<dbReference type="Pfam" id="PF00583">
    <property type="entry name" value="Acetyltransf_1"/>
    <property type="match status" value="1"/>
</dbReference>
<dbReference type="InterPro" id="IPR050769">
    <property type="entry name" value="NAT_camello-type"/>
</dbReference>
<dbReference type="PANTHER" id="PTHR13947">
    <property type="entry name" value="GNAT FAMILY N-ACETYLTRANSFERASE"/>
    <property type="match status" value="1"/>
</dbReference>
<dbReference type="Gene3D" id="3.40.630.30">
    <property type="match status" value="1"/>
</dbReference>
<evidence type="ECO:0000259" key="3">
    <source>
        <dbReference type="PROSITE" id="PS51186"/>
    </source>
</evidence>
<gene>
    <name evidence="4" type="ORF">HDG41_005061</name>
</gene>
<dbReference type="AlphaFoldDB" id="A0A7W8P5A8"/>
<dbReference type="Proteomes" id="UP000592820">
    <property type="component" value="Unassembled WGS sequence"/>
</dbReference>
<evidence type="ECO:0000313" key="4">
    <source>
        <dbReference type="EMBL" id="MBB5402975.1"/>
    </source>
</evidence>
<organism evidence="4 5">
    <name type="scientific">Paraburkholderia youngii</name>
    <dbReference type="NCBI Taxonomy" id="2782701"/>
    <lineage>
        <taxon>Bacteria</taxon>
        <taxon>Pseudomonadati</taxon>
        <taxon>Pseudomonadota</taxon>
        <taxon>Betaproteobacteria</taxon>
        <taxon>Burkholderiales</taxon>
        <taxon>Burkholderiaceae</taxon>
        <taxon>Paraburkholderia</taxon>
    </lineage>
</organism>